<organism evidence="1 2">
    <name type="scientific">Aquibacillus halophilus</name>
    <dbReference type="NCBI Taxonomy" id="930132"/>
    <lineage>
        <taxon>Bacteria</taxon>
        <taxon>Bacillati</taxon>
        <taxon>Bacillota</taxon>
        <taxon>Bacilli</taxon>
        <taxon>Bacillales</taxon>
        <taxon>Bacillaceae</taxon>
        <taxon>Aquibacillus</taxon>
    </lineage>
</organism>
<proteinExistence type="predicted"/>
<reference evidence="1" key="1">
    <citation type="submission" date="2019-11" db="EMBL/GenBank/DDBJ databases">
        <authorList>
            <person name="Li J."/>
        </authorList>
    </citation>
    <scope>NUCLEOTIDE SEQUENCE</scope>
    <source>
        <strain evidence="1">B6B</strain>
    </source>
</reference>
<accession>A0A6A8DG76</accession>
<dbReference type="AlphaFoldDB" id="A0A6A8DG76"/>
<dbReference type="RefSeq" id="WP_153735482.1">
    <property type="nucleotide sequence ID" value="NZ_WJNG01000002.1"/>
</dbReference>
<gene>
    <name evidence="1" type="ORF">GH741_04165</name>
</gene>
<dbReference type="EMBL" id="WJNG01000002">
    <property type="protein sequence ID" value="MRH41867.1"/>
    <property type="molecule type" value="Genomic_DNA"/>
</dbReference>
<dbReference type="Proteomes" id="UP000799092">
    <property type="component" value="Unassembled WGS sequence"/>
</dbReference>
<protein>
    <submittedName>
        <fullName evidence="1">FbpB family small basic protein</fullName>
    </submittedName>
</protein>
<comment type="caution">
    <text evidence="1">The sequence shown here is derived from an EMBL/GenBank/DDBJ whole genome shotgun (WGS) entry which is preliminary data.</text>
</comment>
<evidence type="ECO:0000313" key="1">
    <source>
        <dbReference type="EMBL" id="MRH41867.1"/>
    </source>
</evidence>
<sequence>MRLRKLSLEQLVDNNKKELLNDKEAMKKLEEQIEIKRLINFQRDKLSI</sequence>
<keyword evidence="2" id="KW-1185">Reference proteome</keyword>
<dbReference type="Pfam" id="PF13040">
    <property type="entry name" value="Fur_reg_FbpB"/>
    <property type="match status" value="1"/>
</dbReference>
<dbReference type="OrthoDB" id="2932333at2"/>
<evidence type="ECO:0000313" key="2">
    <source>
        <dbReference type="Proteomes" id="UP000799092"/>
    </source>
</evidence>
<dbReference type="InterPro" id="IPR025004">
    <property type="entry name" value="SenN/SenS"/>
</dbReference>
<name>A0A6A8DG76_9BACI</name>